<dbReference type="Proteomes" id="UP000789342">
    <property type="component" value="Unassembled WGS sequence"/>
</dbReference>
<keyword evidence="2" id="KW-1185">Reference proteome</keyword>
<evidence type="ECO:0000313" key="1">
    <source>
        <dbReference type="EMBL" id="CAG8658396.1"/>
    </source>
</evidence>
<comment type="caution">
    <text evidence="1">The sequence shown here is derived from an EMBL/GenBank/DDBJ whole genome shotgun (WGS) entry which is preliminary data.</text>
</comment>
<gene>
    <name evidence="1" type="ORF">AMORRO_LOCUS10294</name>
</gene>
<dbReference type="AlphaFoldDB" id="A0A9N9E2N4"/>
<sequence>MHLSIVPSCVNEPEDFVQSTPILVTKSVDNNATTKILVLRMNSGLKKDIRKWWKKNCIIQFPDEYAEKLTEIIDYE</sequence>
<evidence type="ECO:0000313" key="2">
    <source>
        <dbReference type="Proteomes" id="UP000789342"/>
    </source>
</evidence>
<name>A0A9N9E2N4_9GLOM</name>
<reference evidence="1" key="1">
    <citation type="submission" date="2021-06" db="EMBL/GenBank/DDBJ databases">
        <authorList>
            <person name="Kallberg Y."/>
            <person name="Tangrot J."/>
            <person name="Rosling A."/>
        </authorList>
    </citation>
    <scope>NUCLEOTIDE SEQUENCE</scope>
    <source>
        <strain evidence="1">CL551</strain>
    </source>
</reference>
<accession>A0A9N9E2N4</accession>
<dbReference type="EMBL" id="CAJVPV010011149">
    <property type="protein sequence ID" value="CAG8658396.1"/>
    <property type="molecule type" value="Genomic_DNA"/>
</dbReference>
<proteinExistence type="predicted"/>
<organism evidence="1 2">
    <name type="scientific">Acaulospora morrowiae</name>
    <dbReference type="NCBI Taxonomy" id="94023"/>
    <lineage>
        <taxon>Eukaryota</taxon>
        <taxon>Fungi</taxon>
        <taxon>Fungi incertae sedis</taxon>
        <taxon>Mucoromycota</taxon>
        <taxon>Glomeromycotina</taxon>
        <taxon>Glomeromycetes</taxon>
        <taxon>Diversisporales</taxon>
        <taxon>Acaulosporaceae</taxon>
        <taxon>Acaulospora</taxon>
    </lineage>
</organism>
<protein>
    <submittedName>
        <fullName evidence="1">13560_t:CDS:1</fullName>
    </submittedName>
</protein>